<comment type="caution">
    <text evidence="3">The sequence shown here is derived from an EMBL/GenBank/DDBJ whole genome shotgun (WGS) entry which is preliminary data.</text>
</comment>
<dbReference type="InterPro" id="IPR008969">
    <property type="entry name" value="CarboxyPept-like_regulatory"/>
</dbReference>
<evidence type="ECO:0000256" key="1">
    <source>
        <dbReference type="SAM" id="Phobius"/>
    </source>
</evidence>
<dbReference type="SMART" id="SM00355">
    <property type="entry name" value="ZnF_C2H2"/>
    <property type="match status" value="2"/>
</dbReference>
<feature type="non-terminal residue" evidence="3">
    <location>
        <position position="268"/>
    </location>
</feature>
<evidence type="ECO:0000313" key="3">
    <source>
        <dbReference type="EMBL" id="GAH49975.1"/>
    </source>
</evidence>
<dbReference type="Pfam" id="PF05605">
    <property type="entry name" value="zf-Di19"/>
    <property type="match status" value="1"/>
</dbReference>
<feature type="domain" description="C2H2-type" evidence="2">
    <location>
        <begin position="71"/>
        <end position="99"/>
    </location>
</feature>
<evidence type="ECO:0000259" key="2">
    <source>
        <dbReference type="PROSITE" id="PS50157"/>
    </source>
</evidence>
<dbReference type="InterPro" id="IPR036236">
    <property type="entry name" value="Znf_C2H2_sf"/>
</dbReference>
<dbReference type="InterPro" id="IPR008598">
    <property type="entry name" value="Di19_Zn-bd"/>
</dbReference>
<dbReference type="InterPro" id="IPR013087">
    <property type="entry name" value="Znf_C2H2_type"/>
</dbReference>
<sequence length="268" mass="29343">MPEEEDKQVTVVLAIATGLFGLVVAATAYGILLDWAAPPAVYTCPHCGTEFATEGELLAHIQAEHPEQPSYICPQCGEAFWTEEELQQHIELEHPPEPPPPALANLYGVVTDAETGAPLANVSVQLWSPDGAELILSSSTDSSGRYSMADILPYNYLIRFEKDGYGTKSDDIFLAEGDNELDVQMMPLPPELPPVGDFVYSEQTCGKRTFSAAPAWNQPTFSIRITNQGTTEGTRVITLHVRAVEMEPGWPPYEHAPWSGSWVETLDP</sequence>
<dbReference type="Pfam" id="PF13620">
    <property type="entry name" value="CarboxypepD_reg"/>
    <property type="match status" value="1"/>
</dbReference>
<protein>
    <recommendedName>
        <fullName evidence="2">C2H2-type domain-containing protein</fullName>
    </recommendedName>
</protein>
<proteinExistence type="predicted"/>
<feature type="transmembrane region" description="Helical" evidence="1">
    <location>
        <begin position="12"/>
        <end position="37"/>
    </location>
</feature>
<keyword evidence="1" id="KW-0812">Transmembrane</keyword>
<dbReference type="Gene3D" id="3.30.160.60">
    <property type="entry name" value="Classic Zinc Finger"/>
    <property type="match status" value="2"/>
</dbReference>
<dbReference type="EMBL" id="BARU01016569">
    <property type="protein sequence ID" value="GAH49975.1"/>
    <property type="molecule type" value="Genomic_DNA"/>
</dbReference>
<name>X1GYR7_9ZZZZ</name>
<keyword evidence="1" id="KW-1133">Transmembrane helix</keyword>
<dbReference type="Gene3D" id="2.60.40.1120">
    <property type="entry name" value="Carboxypeptidase-like, regulatory domain"/>
    <property type="match status" value="1"/>
</dbReference>
<dbReference type="SUPFAM" id="SSF49464">
    <property type="entry name" value="Carboxypeptidase regulatory domain-like"/>
    <property type="match status" value="1"/>
</dbReference>
<reference evidence="3" key="1">
    <citation type="journal article" date="2014" name="Front. Microbiol.">
        <title>High frequency of phylogenetically diverse reductive dehalogenase-homologous genes in deep subseafloor sedimentary metagenomes.</title>
        <authorList>
            <person name="Kawai M."/>
            <person name="Futagami T."/>
            <person name="Toyoda A."/>
            <person name="Takaki Y."/>
            <person name="Nishi S."/>
            <person name="Hori S."/>
            <person name="Arai W."/>
            <person name="Tsubouchi T."/>
            <person name="Morono Y."/>
            <person name="Uchiyama I."/>
            <person name="Ito T."/>
            <person name="Fujiyama A."/>
            <person name="Inagaki F."/>
            <person name="Takami H."/>
        </authorList>
    </citation>
    <scope>NUCLEOTIDE SEQUENCE</scope>
    <source>
        <strain evidence="3">Expedition CK06-06</strain>
    </source>
</reference>
<gene>
    <name evidence="3" type="ORF">S03H2_27530</name>
</gene>
<dbReference type="PROSITE" id="PS00028">
    <property type="entry name" value="ZINC_FINGER_C2H2_1"/>
    <property type="match status" value="2"/>
</dbReference>
<keyword evidence="1" id="KW-0472">Membrane</keyword>
<feature type="domain" description="C2H2-type" evidence="2">
    <location>
        <begin position="42"/>
        <end position="69"/>
    </location>
</feature>
<dbReference type="PROSITE" id="PS50157">
    <property type="entry name" value="ZINC_FINGER_C2H2_2"/>
    <property type="match status" value="2"/>
</dbReference>
<accession>X1GYR7</accession>
<organism evidence="3">
    <name type="scientific">marine sediment metagenome</name>
    <dbReference type="NCBI Taxonomy" id="412755"/>
    <lineage>
        <taxon>unclassified sequences</taxon>
        <taxon>metagenomes</taxon>
        <taxon>ecological metagenomes</taxon>
    </lineage>
</organism>
<dbReference type="AlphaFoldDB" id="X1GYR7"/>
<dbReference type="SUPFAM" id="SSF57667">
    <property type="entry name" value="beta-beta-alpha zinc fingers"/>
    <property type="match status" value="1"/>
</dbReference>